<comment type="caution">
    <text evidence="6">The sequence shown here is derived from an EMBL/GenBank/DDBJ whole genome shotgun (WGS) entry which is preliminary data.</text>
</comment>
<evidence type="ECO:0000256" key="2">
    <source>
        <dbReference type="ARBA" id="ARBA00022980"/>
    </source>
</evidence>
<dbReference type="AlphaFoldDB" id="A0A937IA35"/>
<evidence type="ECO:0000256" key="3">
    <source>
        <dbReference type="ARBA" id="ARBA00023274"/>
    </source>
</evidence>
<dbReference type="GO" id="GO:0022625">
    <property type="term" value="C:cytosolic large ribosomal subunit"/>
    <property type="evidence" value="ECO:0007669"/>
    <property type="project" value="TreeGrafter"/>
</dbReference>
<dbReference type="HAMAP" id="MF_01368">
    <property type="entry name" value="Ribosomal_bL17"/>
    <property type="match status" value="1"/>
</dbReference>
<dbReference type="Pfam" id="PF01196">
    <property type="entry name" value="Ribosomal_L17"/>
    <property type="match status" value="1"/>
</dbReference>
<protein>
    <recommendedName>
        <fullName evidence="4">Large ribosomal subunit protein bL17</fullName>
    </recommendedName>
</protein>
<dbReference type="EMBL" id="JADHQA010000002">
    <property type="protein sequence ID" value="MBL6819777.1"/>
    <property type="molecule type" value="Genomic_DNA"/>
</dbReference>
<comment type="subunit">
    <text evidence="4">Part of the 50S ribosomal subunit. Contacts protein L32.</text>
</comment>
<evidence type="ECO:0000256" key="1">
    <source>
        <dbReference type="ARBA" id="ARBA00008777"/>
    </source>
</evidence>
<dbReference type="GO" id="GO:0006412">
    <property type="term" value="P:translation"/>
    <property type="evidence" value="ECO:0007669"/>
    <property type="project" value="UniProtKB-UniRule"/>
</dbReference>
<evidence type="ECO:0000313" key="7">
    <source>
        <dbReference type="Proteomes" id="UP000704935"/>
    </source>
</evidence>
<dbReference type="PANTHER" id="PTHR14413:SF16">
    <property type="entry name" value="LARGE RIBOSOMAL SUBUNIT PROTEIN BL17M"/>
    <property type="match status" value="1"/>
</dbReference>
<dbReference type="PROSITE" id="PS01167">
    <property type="entry name" value="RIBOSOMAL_L17"/>
    <property type="match status" value="1"/>
</dbReference>
<organism evidence="6 7">
    <name type="scientific">SAR86 cluster bacterium</name>
    <dbReference type="NCBI Taxonomy" id="2030880"/>
    <lineage>
        <taxon>Bacteria</taxon>
        <taxon>Pseudomonadati</taxon>
        <taxon>Pseudomonadota</taxon>
        <taxon>Gammaproteobacteria</taxon>
        <taxon>SAR86 cluster</taxon>
    </lineage>
</organism>
<name>A0A937IA35_9GAMM</name>
<dbReference type="NCBIfam" id="TIGR00059">
    <property type="entry name" value="L17"/>
    <property type="match status" value="1"/>
</dbReference>
<dbReference type="InterPro" id="IPR000456">
    <property type="entry name" value="Ribosomal_bL17"/>
</dbReference>
<comment type="similarity">
    <text evidence="1 4 5">Belongs to the bacterial ribosomal protein bL17 family.</text>
</comment>
<dbReference type="Gene3D" id="3.90.1030.10">
    <property type="entry name" value="Ribosomal protein L17"/>
    <property type="match status" value="1"/>
</dbReference>
<dbReference type="InterPro" id="IPR047859">
    <property type="entry name" value="Ribosomal_bL17_CS"/>
</dbReference>
<evidence type="ECO:0000256" key="5">
    <source>
        <dbReference type="RuleBase" id="RU000660"/>
    </source>
</evidence>
<evidence type="ECO:0000256" key="4">
    <source>
        <dbReference type="HAMAP-Rule" id="MF_01368"/>
    </source>
</evidence>
<dbReference type="PANTHER" id="PTHR14413">
    <property type="entry name" value="RIBOSOMAL PROTEIN L17"/>
    <property type="match status" value="1"/>
</dbReference>
<dbReference type="GO" id="GO:0003735">
    <property type="term" value="F:structural constituent of ribosome"/>
    <property type="evidence" value="ECO:0007669"/>
    <property type="project" value="InterPro"/>
</dbReference>
<gene>
    <name evidence="4 6" type="primary">rplQ</name>
    <name evidence="6" type="ORF">ISQ61_00855</name>
</gene>
<evidence type="ECO:0000313" key="6">
    <source>
        <dbReference type="EMBL" id="MBL6819777.1"/>
    </source>
</evidence>
<reference evidence="6" key="1">
    <citation type="submission" date="2020-10" db="EMBL/GenBank/DDBJ databases">
        <title>Microbiome of the Black Sea water column analyzed by genome centric metagenomics.</title>
        <authorList>
            <person name="Cabello-Yeves P.J."/>
            <person name="Callieri C."/>
            <person name="Picazo A."/>
            <person name="Mehrshad M."/>
            <person name="Haro-Moreno J.M."/>
            <person name="Roda-Garcia J."/>
            <person name="Dzembekova N."/>
            <person name="Slabakova V."/>
            <person name="Slabakova N."/>
            <person name="Moncheva S."/>
            <person name="Rodriguez-Valera F."/>
        </authorList>
    </citation>
    <scope>NUCLEOTIDE SEQUENCE</scope>
    <source>
        <strain evidence="6">BS307-5m-G47</strain>
    </source>
</reference>
<sequence>MRHKKLSRRFSRTSSHRQAMMRNLAISLIDHEIIKTTVEKGKELRRFLEPLITKSKQDTLHSRRIVLSKLNSNPAVLKLFNEIGPRFSETNGGYLRVVKAGFREGDKADICYVELTNRSDSEQLESSDSEIIAEESN</sequence>
<accession>A0A937IA35</accession>
<dbReference type="Proteomes" id="UP000704935">
    <property type="component" value="Unassembled WGS sequence"/>
</dbReference>
<dbReference type="FunFam" id="3.90.1030.10:FF:000001">
    <property type="entry name" value="50S ribosomal protein L17"/>
    <property type="match status" value="1"/>
</dbReference>
<dbReference type="SUPFAM" id="SSF64263">
    <property type="entry name" value="Prokaryotic ribosomal protein L17"/>
    <property type="match status" value="1"/>
</dbReference>
<keyword evidence="2 4" id="KW-0689">Ribosomal protein</keyword>
<keyword evidence="3 4" id="KW-0687">Ribonucleoprotein</keyword>
<proteinExistence type="inferred from homology"/>
<dbReference type="InterPro" id="IPR036373">
    <property type="entry name" value="Ribosomal_bL17_sf"/>
</dbReference>